<dbReference type="SUPFAM" id="SSF103088">
    <property type="entry name" value="OmpA-like"/>
    <property type="match status" value="1"/>
</dbReference>
<feature type="signal peptide" evidence="10">
    <location>
        <begin position="1"/>
        <end position="20"/>
    </location>
</feature>
<dbReference type="InterPro" id="IPR036737">
    <property type="entry name" value="OmpA-like_sf"/>
</dbReference>
<dbReference type="InterPro" id="IPR006665">
    <property type="entry name" value="OmpA-like"/>
</dbReference>
<evidence type="ECO:0000256" key="9">
    <source>
        <dbReference type="PROSITE-ProRule" id="PRU00473"/>
    </source>
</evidence>
<evidence type="ECO:0000256" key="5">
    <source>
        <dbReference type="ARBA" id="ARBA00023065"/>
    </source>
</evidence>
<protein>
    <submittedName>
        <fullName evidence="12">OmpA family protein</fullName>
    </submittedName>
</protein>
<feature type="domain" description="OmpA-like" evidence="11">
    <location>
        <begin position="312"/>
        <end position="427"/>
    </location>
</feature>
<dbReference type="GO" id="GO:0015288">
    <property type="term" value="F:porin activity"/>
    <property type="evidence" value="ECO:0007669"/>
    <property type="project" value="UniProtKB-KW"/>
</dbReference>
<dbReference type="PRINTS" id="PR01021">
    <property type="entry name" value="OMPADOMAIN"/>
</dbReference>
<keyword evidence="5" id="KW-0406">Ion transport</keyword>
<dbReference type="PANTHER" id="PTHR30329:SF21">
    <property type="entry name" value="LIPOPROTEIN YIAD-RELATED"/>
    <property type="match status" value="1"/>
</dbReference>
<evidence type="ECO:0000256" key="4">
    <source>
        <dbReference type="ARBA" id="ARBA00022692"/>
    </source>
</evidence>
<name>A0A6B3QXG8_9FLAO</name>
<evidence type="ECO:0000256" key="3">
    <source>
        <dbReference type="ARBA" id="ARBA00022452"/>
    </source>
</evidence>
<dbReference type="SUPFAM" id="SSF56925">
    <property type="entry name" value="OMPA-like"/>
    <property type="match status" value="1"/>
</dbReference>
<comment type="subcellular location">
    <subcellularLocation>
        <location evidence="1">Cell outer membrane</location>
        <topology evidence="1">Multi-pass membrane protein</topology>
    </subcellularLocation>
</comment>
<dbReference type="EMBL" id="JAAIKD010000001">
    <property type="protein sequence ID" value="NEV92719.1"/>
    <property type="molecule type" value="Genomic_DNA"/>
</dbReference>
<dbReference type="InterPro" id="IPR011250">
    <property type="entry name" value="OMP/PagP_B-barrel"/>
</dbReference>
<comment type="caution">
    <text evidence="12">The sequence shown here is derived from an EMBL/GenBank/DDBJ whole genome shotgun (WGS) entry which is preliminary data.</text>
</comment>
<evidence type="ECO:0000313" key="12">
    <source>
        <dbReference type="EMBL" id="NEV92719.1"/>
    </source>
</evidence>
<dbReference type="InterPro" id="IPR028974">
    <property type="entry name" value="TSP_type-3_rpt"/>
</dbReference>
<dbReference type="SUPFAM" id="SSF103647">
    <property type="entry name" value="TSP type-3 repeat"/>
    <property type="match status" value="1"/>
</dbReference>
<evidence type="ECO:0000313" key="13">
    <source>
        <dbReference type="Proteomes" id="UP000478505"/>
    </source>
</evidence>
<reference evidence="12 13" key="1">
    <citation type="submission" date="2020-02" db="EMBL/GenBank/DDBJ databases">
        <title>Flavobacteriaceae Psychroflexus bacterium YR1-1, complete genome.</title>
        <authorList>
            <person name="Li Y."/>
            <person name="Wu S."/>
        </authorList>
    </citation>
    <scope>NUCLEOTIDE SEQUENCE [LARGE SCALE GENOMIC DNA]</scope>
    <source>
        <strain evidence="12 13">YR1-1</strain>
    </source>
</reference>
<evidence type="ECO:0000256" key="1">
    <source>
        <dbReference type="ARBA" id="ARBA00004571"/>
    </source>
</evidence>
<dbReference type="Proteomes" id="UP000478505">
    <property type="component" value="Unassembled WGS sequence"/>
</dbReference>
<dbReference type="GO" id="GO:0009279">
    <property type="term" value="C:cell outer membrane"/>
    <property type="evidence" value="ECO:0007669"/>
    <property type="project" value="UniProtKB-SubCell"/>
</dbReference>
<keyword evidence="10" id="KW-0732">Signal</keyword>
<dbReference type="PROSITE" id="PS51123">
    <property type="entry name" value="OMPA_2"/>
    <property type="match status" value="1"/>
</dbReference>
<dbReference type="PANTHER" id="PTHR30329">
    <property type="entry name" value="STATOR ELEMENT OF FLAGELLAR MOTOR COMPLEX"/>
    <property type="match status" value="1"/>
</dbReference>
<gene>
    <name evidence="12" type="ORF">G3567_00985</name>
</gene>
<evidence type="ECO:0000256" key="10">
    <source>
        <dbReference type="SAM" id="SignalP"/>
    </source>
</evidence>
<feature type="chain" id="PRO_5025381869" evidence="10">
    <location>
        <begin position="21"/>
        <end position="427"/>
    </location>
</feature>
<keyword evidence="13" id="KW-1185">Reference proteome</keyword>
<keyword evidence="4" id="KW-0812">Transmembrane</keyword>
<dbReference type="GO" id="GO:0006811">
    <property type="term" value="P:monoatomic ion transport"/>
    <property type="evidence" value="ECO:0007669"/>
    <property type="project" value="UniProtKB-KW"/>
</dbReference>
<evidence type="ECO:0000256" key="6">
    <source>
        <dbReference type="ARBA" id="ARBA00023114"/>
    </source>
</evidence>
<evidence type="ECO:0000259" key="11">
    <source>
        <dbReference type="PROSITE" id="PS51123"/>
    </source>
</evidence>
<evidence type="ECO:0000256" key="8">
    <source>
        <dbReference type="ARBA" id="ARBA00023237"/>
    </source>
</evidence>
<keyword evidence="3" id="KW-1134">Transmembrane beta strand</keyword>
<dbReference type="AlphaFoldDB" id="A0A6B3QXG8"/>
<dbReference type="RefSeq" id="WP_164003307.1">
    <property type="nucleotide sequence ID" value="NZ_JAAIKD010000001.1"/>
</dbReference>
<dbReference type="CDD" id="cd07185">
    <property type="entry name" value="OmpA_C-like"/>
    <property type="match status" value="1"/>
</dbReference>
<dbReference type="InterPro" id="IPR006690">
    <property type="entry name" value="OMPA-like_CS"/>
</dbReference>
<dbReference type="PROSITE" id="PS01068">
    <property type="entry name" value="OMPA_1"/>
    <property type="match status" value="1"/>
</dbReference>
<dbReference type="Gene3D" id="3.30.1330.60">
    <property type="entry name" value="OmpA-like domain"/>
    <property type="match status" value="1"/>
</dbReference>
<keyword evidence="6" id="KW-0626">Porin</keyword>
<dbReference type="GO" id="GO:0046930">
    <property type="term" value="C:pore complex"/>
    <property type="evidence" value="ECO:0007669"/>
    <property type="project" value="UniProtKB-KW"/>
</dbReference>
<dbReference type="Gene3D" id="2.40.160.20">
    <property type="match status" value="1"/>
</dbReference>
<keyword evidence="7 9" id="KW-0472">Membrane</keyword>
<keyword evidence="8" id="KW-0998">Cell outer membrane</keyword>
<organism evidence="12 13">
    <name type="scientific">Psychroflexus aurantiacus</name>
    <dbReference type="NCBI Taxonomy" id="2709310"/>
    <lineage>
        <taxon>Bacteria</taxon>
        <taxon>Pseudomonadati</taxon>
        <taxon>Bacteroidota</taxon>
        <taxon>Flavobacteriia</taxon>
        <taxon>Flavobacteriales</taxon>
        <taxon>Flavobacteriaceae</taxon>
        <taxon>Psychroflexus</taxon>
    </lineage>
</organism>
<keyword evidence="2" id="KW-0813">Transport</keyword>
<proteinExistence type="predicted"/>
<dbReference type="InterPro" id="IPR006664">
    <property type="entry name" value="OMP_bac"/>
</dbReference>
<evidence type="ECO:0000256" key="7">
    <source>
        <dbReference type="ARBA" id="ARBA00023136"/>
    </source>
</evidence>
<dbReference type="GO" id="GO:0005509">
    <property type="term" value="F:calcium ion binding"/>
    <property type="evidence" value="ECO:0007669"/>
    <property type="project" value="InterPro"/>
</dbReference>
<dbReference type="Pfam" id="PF00691">
    <property type="entry name" value="OmpA"/>
    <property type="match status" value="1"/>
</dbReference>
<dbReference type="InterPro" id="IPR050330">
    <property type="entry name" value="Bact_OuterMem_StrucFunc"/>
</dbReference>
<accession>A0A6B3QXG8</accession>
<evidence type="ECO:0000256" key="2">
    <source>
        <dbReference type="ARBA" id="ARBA00022448"/>
    </source>
</evidence>
<sequence length="427" mass="47038">MKKITLLTSFLFLFTFIVNAQEDTADTPYTEYNKWSIDFGVGLLSTPKPFSSPQYNSGKFEDLVYNASVRYMLNEKFGLRAGAIYSEITEGDNSLPFSTDMWTFTGEGVLNLGAILNFNDFTNRFNLLAHGGVQHSTFSSDIGGNDNAFGFIAGLTPQIKLSDKVAFNLDASFLGNVSQQVGVDGNGPAGSRGFDGWVANVTAGLSIYLGSEEKHADWVDNSNEKLFGDRIATLENDLAKIERDMLDTDKDGVPDYLDREPNTLAGVAVNTKGESVDANQNGIPDELESTLNETYVTKEYALNMSQSGIAEVKPEANDKIVNVYFRFNSTQPEFYSLEAINKIVRYMKEYPKAEAVLTGYADGIGGSDYNMKLSEDRAKKIYDIVIASGIDASRLSYQGGGSVNYGPEDNMIDETRQLSRRVSFELK</sequence>